<proteinExistence type="inferred from homology"/>
<dbReference type="GO" id="GO:0004499">
    <property type="term" value="F:N,N-dimethylaniline monooxygenase activity"/>
    <property type="evidence" value="ECO:0007669"/>
    <property type="project" value="InterPro"/>
</dbReference>
<dbReference type="EMBL" id="CAMXCT030000095">
    <property type="protein sequence ID" value="CAL4761056.1"/>
    <property type="molecule type" value="Genomic_DNA"/>
</dbReference>
<gene>
    <name evidence="5" type="ORF">C1SCF055_LOCUS2208</name>
</gene>
<dbReference type="EMBL" id="CAMXCT010000095">
    <property type="protein sequence ID" value="CAI3973744.1"/>
    <property type="molecule type" value="Genomic_DNA"/>
</dbReference>
<dbReference type="InterPro" id="IPR051209">
    <property type="entry name" value="FAD-bind_Monooxygenase_sf"/>
</dbReference>
<dbReference type="EMBL" id="CAMXCT020000095">
    <property type="protein sequence ID" value="CAL1127119.1"/>
    <property type="molecule type" value="Genomic_DNA"/>
</dbReference>
<dbReference type="Gene3D" id="3.80.10.10">
    <property type="entry name" value="Ribonuclease Inhibitor"/>
    <property type="match status" value="1"/>
</dbReference>
<keyword evidence="2" id="KW-0285">Flavoprotein</keyword>
<comment type="caution">
    <text evidence="5">The sequence shown here is derived from an EMBL/GenBank/DDBJ whole genome shotgun (WGS) entry which is preliminary data.</text>
</comment>
<dbReference type="SUPFAM" id="SSF51905">
    <property type="entry name" value="FAD/NAD(P)-binding domain"/>
    <property type="match status" value="2"/>
</dbReference>
<evidence type="ECO:0000256" key="2">
    <source>
        <dbReference type="ARBA" id="ARBA00022630"/>
    </source>
</evidence>
<sequence>MQQWTCGPAVLPHLTDDAIQHHLRVVGSHHLGVFQAVTAHLTGEAKWLAEGAEAVKVKLASVLMEYRDSGRAAIPPDASPIFKDLCEHAAKPMLEDGFKGTSKELTHLQLEYIMDEMRGFPDVLADTDLPADKLAKFHVAICGAGVHGISVAMRCQRAGIPYTILERDTDLSGTWHQNIYPGVRCDTPSITYSFSSDPNPNWKYYFAYGHEVKEYIKRLCDKYGITKNCVTGATVESATFDESSSTWQVKYRKDGEEKVMNSNVFVAAVGQLTNPSIPKIPGQDKFKGPACHTARFIPGLDFKDKNVVVMGTGATAMGICPEIQKVAKHLAIFQGTPQWYVDIPNHKRPISLEEQWCMRYVPFYERWYRFNALRQIVGSYLDVLKSGSEANKSLEEELTEYIKRQVNFRPDLVEKMVPKYPPICTRMLVDNNWCTMMLEDNVTLINGRAQEIRSTEVVGPKGEVLPADVIIYATGFQSTRFCSASLKIFGKGGVELSEDWGLEPTAYLGLTRPKFPNFYMTYGPNANVSSGGSIVWCAEIAGRYVGQCIAAMVRYGYKELAVKPEVHDEYNDYITQELKWTAWDDQRCVSWYKSGAGKVTNNLPMGLEEFWGWILEIGAILRSPGTELGHSSLESNEASCPEEVQEKLRGQQGLGLSGEGDPCDWPGIECYCYVCEIHSTEATGNLSSVREMTREITELTKLDLKGSQVTGDIAELLKLKNLKYLNLAQTQVMGNVEQLSQLQSLQILFLSQTRVVGDVSDVTKLKRLKPTCPAPPVSDTTDQAPNGPPVLGLALAAVGFRHHMALARLALAVPFVLLVLQLRRPDSPEMLALRLQQETQFRGPGIEKQRTEMLKWQRISESQRQFLLDGVQQNLRSDGRGPFDYRRVIFELNAIPTSTSSCRLRAGETEVLVALKCDLVKPRWTQSDAGQVQVTVDCAPSVSVALADSSTAEESGDGDFTGIRRWNF</sequence>
<accession>A0A9P1FE90</accession>
<dbReference type="SUPFAM" id="SSF54211">
    <property type="entry name" value="Ribosomal protein S5 domain 2-like"/>
    <property type="match status" value="1"/>
</dbReference>
<comment type="similarity">
    <text evidence="1">Belongs to the FAD-binding monooxygenase family.</text>
</comment>
<dbReference type="PANTHER" id="PTHR42877">
    <property type="entry name" value="L-ORNITHINE N(5)-MONOOXYGENASE-RELATED"/>
    <property type="match status" value="1"/>
</dbReference>
<dbReference type="GO" id="GO:0050661">
    <property type="term" value="F:NADP binding"/>
    <property type="evidence" value="ECO:0007669"/>
    <property type="project" value="InterPro"/>
</dbReference>
<dbReference type="AlphaFoldDB" id="A0A9P1FE90"/>
<evidence type="ECO:0000256" key="3">
    <source>
        <dbReference type="ARBA" id="ARBA00022827"/>
    </source>
</evidence>
<dbReference type="Gene3D" id="3.30.230.70">
    <property type="entry name" value="GHMP Kinase, N-terminal domain"/>
    <property type="match status" value="1"/>
</dbReference>
<reference evidence="5" key="1">
    <citation type="submission" date="2022-10" db="EMBL/GenBank/DDBJ databases">
        <authorList>
            <person name="Chen Y."/>
            <person name="Dougan E. K."/>
            <person name="Chan C."/>
            <person name="Rhodes N."/>
            <person name="Thang M."/>
        </authorList>
    </citation>
    <scope>NUCLEOTIDE SEQUENCE</scope>
</reference>
<organism evidence="5">
    <name type="scientific">Cladocopium goreaui</name>
    <dbReference type="NCBI Taxonomy" id="2562237"/>
    <lineage>
        <taxon>Eukaryota</taxon>
        <taxon>Sar</taxon>
        <taxon>Alveolata</taxon>
        <taxon>Dinophyceae</taxon>
        <taxon>Suessiales</taxon>
        <taxon>Symbiodiniaceae</taxon>
        <taxon>Cladocopium</taxon>
    </lineage>
</organism>
<dbReference type="Proteomes" id="UP001152797">
    <property type="component" value="Unassembled WGS sequence"/>
</dbReference>
<evidence type="ECO:0000256" key="1">
    <source>
        <dbReference type="ARBA" id="ARBA00010139"/>
    </source>
</evidence>
<dbReference type="InterPro" id="IPR020568">
    <property type="entry name" value="Ribosomal_Su5_D2-typ_SF"/>
</dbReference>
<evidence type="ECO:0000313" key="6">
    <source>
        <dbReference type="EMBL" id="CAL4761056.1"/>
    </source>
</evidence>
<dbReference type="InterPro" id="IPR032675">
    <property type="entry name" value="LRR_dom_sf"/>
</dbReference>
<name>A0A9P1FE90_9DINO</name>
<dbReference type="GO" id="GO:0050660">
    <property type="term" value="F:flavin adenine dinucleotide binding"/>
    <property type="evidence" value="ECO:0007669"/>
    <property type="project" value="InterPro"/>
</dbReference>
<keyword evidence="7" id="KW-1185">Reference proteome</keyword>
<evidence type="ECO:0000313" key="5">
    <source>
        <dbReference type="EMBL" id="CAI3973744.1"/>
    </source>
</evidence>
<dbReference type="Pfam" id="PF00743">
    <property type="entry name" value="FMO-like"/>
    <property type="match status" value="1"/>
</dbReference>
<dbReference type="SUPFAM" id="SSF52058">
    <property type="entry name" value="L domain-like"/>
    <property type="match status" value="1"/>
</dbReference>
<keyword evidence="4" id="KW-0560">Oxidoreductase</keyword>
<dbReference type="PANTHER" id="PTHR42877:SF4">
    <property type="entry name" value="FAD_NAD(P)-BINDING DOMAIN-CONTAINING PROTEIN-RELATED"/>
    <property type="match status" value="1"/>
</dbReference>
<dbReference type="InterPro" id="IPR036188">
    <property type="entry name" value="FAD/NAD-bd_sf"/>
</dbReference>
<dbReference type="Gene3D" id="3.50.50.60">
    <property type="entry name" value="FAD/NAD(P)-binding domain"/>
    <property type="match status" value="2"/>
</dbReference>
<evidence type="ECO:0000256" key="4">
    <source>
        <dbReference type="ARBA" id="ARBA00023002"/>
    </source>
</evidence>
<dbReference type="InterPro" id="IPR020946">
    <property type="entry name" value="Flavin_mOase-like"/>
</dbReference>
<protein>
    <submittedName>
        <fullName evidence="6">4-hydroxyacetophenone monooxygenase (HAPMO) (Baeyer-Villiger monooxygenase) (BVMO)</fullName>
    </submittedName>
</protein>
<keyword evidence="6" id="KW-0503">Monooxygenase</keyword>
<keyword evidence="3" id="KW-0274">FAD</keyword>
<evidence type="ECO:0000313" key="7">
    <source>
        <dbReference type="Proteomes" id="UP001152797"/>
    </source>
</evidence>
<dbReference type="InterPro" id="IPR027408">
    <property type="entry name" value="PNPase/RNase_PH_dom_sf"/>
</dbReference>
<dbReference type="OrthoDB" id="66881at2759"/>
<reference evidence="6 7" key="2">
    <citation type="submission" date="2024-05" db="EMBL/GenBank/DDBJ databases">
        <authorList>
            <person name="Chen Y."/>
            <person name="Shah S."/>
            <person name="Dougan E. K."/>
            <person name="Thang M."/>
            <person name="Chan C."/>
        </authorList>
    </citation>
    <scope>NUCLEOTIDE SEQUENCE [LARGE SCALE GENOMIC DNA]</scope>
</reference>